<dbReference type="InterPro" id="IPR014485">
    <property type="entry name" value="Pesterase_C1039"/>
</dbReference>
<dbReference type="InterPro" id="IPR006179">
    <property type="entry name" value="5_nucleotidase/apyrase"/>
</dbReference>
<dbReference type="InterPro" id="IPR004843">
    <property type="entry name" value="Calcineurin-like_PHP"/>
</dbReference>
<dbReference type="InterPro" id="IPR029052">
    <property type="entry name" value="Metallo-depent_PP-like"/>
</dbReference>
<accession>A0ABR4NTX9</accession>
<dbReference type="SUPFAM" id="SSF56300">
    <property type="entry name" value="Metallo-dependent phosphatases"/>
    <property type="match status" value="1"/>
</dbReference>
<evidence type="ECO:0008006" key="5">
    <source>
        <dbReference type="Google" id="ProtNLM"/>
    </source>
</evidence>
<dbReference type="InterPro" id="IPR036907">
    <property type="entry name" value="5'-Nucleotdase_C_sf"/>
</dbReference>
<dbReference type="SUPFAM" id="SSF55816">
    <property type="entry name" value="5'-nucleotidase (syn. UDP-sugar hydrolase), C-terminal domain"/>
    <property type="match status" value="1"/>
</dbReference>
<dbReference type="Gene3D" id="3.60.21.10">
    <property type="match status" value="1"/>
</dbReference>
<comment type="caution">
    <text evidence="3">The sequence shown here is derived from an EMBL/GenBank/DDBJ whole genome shotgun (WGS) entry which is preliminary data.</text>
</comment>
<evidence type="ECO:0000259" key="2">
    <source>
        <dbReference type="Pfam" id="PF21953"/>
    </source>
</evidence>
<keyword evidence="4" id="KW-1185">Reference proteome</keyword>
<name>A0ABR4NTX9_9SACH</name>
<evidence type="ECO:0000313" key="3">
    <source>
        <dbReference type="EMBL" id="KAL3231794.1"/>
    </source>
</evidence>
<dbReference type="InterPro" id="IPR053828">
    <property type="entry name" value="Nucleosidase_C"/>
</dbReference>
<dbReference type="Gene3D" id="3.90.780.10">
    <property type="entry name" value="5'-Nucleotidase, C-terminal domain"/>
    <property type="match status" value="2"/>
</dbReference>
<evidence type="ECO:0000313" key="4">
    <source>
        <dbReference type="Proteomes" id="UP001623330"/>
    </source>
</evidence>
<reference evidence="3 4" key="1">
    <citation type="submission" date="2024-05" db="EMBL/GenBank/DDBJ databases">
        <title>Long read based assembly of the Candida bracarensis genome reveals expanded adhesin content.</title>
        <authorList>
            <person name="Marcet-Houben M."/>
            <person name="Ksiezopolska E."/>
            <person name="Gabaldon T."/>
        </authorList>
    </citation>
    <scope>NUCLEOTIDE SEQUENCE [LARGE SCALE GENOMIC DNA]</scope>
    <source>
        <strain evidence="3 4">CBM6</strain>
    </source>
</reference>
<dbReference type="PANTHER" id="PTHR11575:SF22">
    <property type="entry name" value="ADL392WP"/>
    <property type="match status" value="1"/>
</dbReference>
<dbReference type="EMBL" id="JBEVYD010000006">
    <property type="protein sequence ID" value="KAL3231794.1"/>
    <property type="molecule type" value="Genomic_DNA"/>
</dbReference>
<protein>
    <recommendedName>
        <fullName evidence="5">Calcineurin-like phosphoesterase domain-containing protein</fullName>
    </recommendedName>
</protein>
<feature type="domain" description="Putative 5'-nucleotidase C-terminal" evidence="2">
    <location>
        <begin position="357"/>
        <end position="538"/>
    </location>
</feature>
<sequence>MKLLEIVACVGVTTAFPTFFSLWKEPDLRGLQLGKINFLHTTDTHGWLGSHLTQEDFDADWGDFLSFVEIFQENHINGKNRDLLLVDTGDKRDGNGISDATSPVGLNSSQIFNEIDYDILTLGNHELYTPEGTCLEYYNTAISENFKDKYVSSNVEFIDDDNNAVPFGNKYIYIETKNTKTRILVLSFLFDFQRSNERAVVTPALEELDKKWIKRLSESYKMDRIDMVVVAGHIPPSDPDNELRQVHDKLRSYFPDVVIQYFGGHSHIRDFVRFDEKATCLQSGKFSETLGFLSVDDPNSNNVTFSRRYIDFNKRSFRYHSNAKSLRTKKGARLSKKIHKLRNELSLNDVIGYIPQSYYLSARPLDSPENIYNLLTNVILPNLVGNVTDDAVMGRLIMINTGSVRYDLHEGKFTRDTTYNVIPFPNEWKYLTLPYKVAKLIERVLNDGPIIYKFSSPEMLSYSSIRAANKGFKCPFIDDPDLSEGFTTIDDDGCEGDDTPHRSQKRYHVPNVVQTKINNVSDDSLVNFVFYEFMKGHVVNATNEIMTRFYGSNFKKITISDTKNYGGKSTKTLFNEWAHNNLNDSI</sequence>
<proteinExistence type="predicted"/>
<organism evidence="3 4">
    <name type="scientific">Nakaseomyces bracarensis</name>
    <dbReference type="NCBI Taxonomy" id="273131"/>
    <lineage>
        <taxon>Eukaryota</taxon>
        <taxon>Fungi</taxon>
        <taxon>Dikarya</taxon>
        <taxon>Ascomycota</taxon>
        <taxon>Saccharomycotina</taxon>
        <taxon>Saccharomycetes</taxon>
        <taxon>Saccharomycetales</taxon>
        <taxon>Saccharomycetaceae</taxon>
        <taxon>Nakaseomyces</taxon>
    </lineage>
</organism>
<dbReference type="Proteomes" id="UP001623330">
    <property type="component" value="Unassembled WGS sequence"/>
</dbReference>
<dbReference type="Pfam" id="PF00149">
    <property type="entry name" value="Metallophos"/>
    <property type="match status" value="1"/>
</dbReference>
<feature type="domain" description="Calcineurin-like phosphoesterase" evidence="1">
    <location>
        <begin position="37"/>
        <end position="268"/>
    </location>
</feature>
<gene>
    <name evidence="3" type="ORF">RNJ44_00329</name>
</gene>
<dbReference type="Pfam" id="PF21953">
    <property type="entry name" value="NadN_nucleosid_C"/>
    <property type="match status" value="1"/>
</dbReference>
<evidence type="ECO:0000259" key="1">
    <source>
        <dbReference type="Pfam" id="PF00149"/>
    </source>
</evidence>
<dbReference type="PIRSF" id="PIRSF017316">
    <property type="entry name" value="Pesterase_C1039"/>
    <property type="match status" value="1"/>
</dbReference>
<dbReference type="PANTHER" id="PTHR11575">
    <property type="entry name" value="5'-NUCLEOTIDASE-RELATED"/>
    <property type="match status" value="1"/>
</dbReference>